<gene>
    <name evidence="3" type="ORF">CGI_10015234</name>
</gene>
<organism evidence="3">
    <name type="scientific">Magallana gigas</name>
    <name type="common">Pacific oyster</name>
    <name type="synonym">Crassostrea gigas</name>
    <dbReference type="NCBI Taxonomy" id="29159"/>
    <lineage>
        <taxon>Eukaryota</taxon>
        <taxon>Metazoa</taxon>
        <taxon>Spiralia</taxon>
        <taxon>Lophotrochozoa</taxon>
        <taxon>Mollusca</taxon>
        <taxon>Bivalvia</taxon>
        <taxon>Autobranchia</taxon>
        <taxon>Pteriomorphia</taxon>
        <taxon>Ostreida</taxon>
        <taxon>Ostreoidea</taxon>
        <taxon>Ostreidae</taxon>
        <taxon>Magallana</taxon>
    </lineage>
</organism>
<proteinExistence type="predicted"/>
<dbReference type="AlphaFoldDB" id="K1RYY5"/>
<evidence type="ECO:0000256" key="1">
    <source>
        <dbReference type="SAM" id="MobiDB-lite"/>
    </source>
</evidence>
<reference evidence="3" key="1">
    <citation type="journal article" date="2012" name="Nature">
        <title>The oyster genome reveals stress adaptation and complexity of shell formation.</title>
        <authorList>
            <person name="Zhang G."/>
            <person name="Fang X."/>
            <person name="Guo X."/>
            <person name="Li L."/>
            <person name="Luo R."/>
            <person name="Xu F."/>
            <person name="Yang P."/>
            <person name="Zhang L."/>
            <person name="Wang X."/>
            <person name="Qi H."/>
            <person name="Xiong Z."/>
            <person name="Que H."/>
            <person name="Xie Y."/>
            <person name="Holland P.W."/>
            <person name="Paps J."/>
            <person name="Zhu Y."/>
            <person name="Wu F."/>
            <person name="Chen Y."/>
            <person name="Wang J."/>
            <person name="Peng C."/>
            <person name="Meng J."/>
            <person name="Yang L."/>
            <person name="Liu J."/>
            <person name="Wen B."/>
            <person name="Zhang N."/>
            <person name="Huang Z."/>
            <person name="Zhu Q."/>
            <person name="Feng Y."/>
            <person name="Mount A."/>
            <person name="Hedgecock D."/>
            <person name="Xu Z."/>
            <person name="Liu Y."/>
            <person name="Domazet-Loso T."/>
            <person name="Du Y."/>
            <person name="Sun X."/>
            <person name="Zhang S."/>
            <person name="Liu B."/>
            <person name="Cheng P."/>
            <person name="Jiang X."/>
            <person name="Li J."/>
            <person name="Fan D."/>
            <person name="Wang W."/>
            <person name="Fu W."/>
            <person name="Wang T."/>
            <person name="Wang B."/>
            <person name="Zhang J."/>
            <person name="Peng Z."/>
            <person name="Li Y."/>
            <person name="Li N."/>
            <person name="Wang J."/>
            <person name="Chen M."/>
            <person name="He Y."/>
            <person name="Tan F."/>
            <person name="Song X."/>
            <person name="Zheng Q."/>
            <person name="Huang R."/>
            <person name="Yang H."/>
            <person name="Du X."/>
            <person name="Chen L."/>
            <person name="Yang M."/>
            <person name="Gaffney P.M."/>
            <person name="Wang S."/>
            <person name="Luo L."/>
            <person name="She Z."/>
            <person name="Ming Y."/>
            <person name="Huang W."/>
            <person name="Zhang S."/>
            <person name="Huang B."/>
            <person name="Zhang Y."/>
            <person name="Qu T."/>
            <person name="Ni P."/>
            <person name="Miao G."/>
            <person name="Wang J."/>
            <person name="Wang Q."/>
            <person name="Steinberg C.E."/>
            <person name="Wang H."/>
            <person name="Li N."/>
            <person name="Qian L."/>
            <person name="Zhang G."/>
            <person name="Li Y."/>
            <person name="Yang H."/>
            <person name="Liu X."/>
            <person name="Wang J."/>
            <person name="Yin Y."/>
            <person name="Wang J."/>
        </authorList>
    </citation>
    <scope>NUCLEOTIDE SEQUENCE [LARGE SCALE GENOMIC DNA]</scope>
    <source>
        <strain evidence="3">05x7-T-G4-1.051#20</strain>
    </source>
</reference>
<dbReference type="EMBL" id="JH816951">
    <property type="protein sequence ID" value="EKC40251.1"/>
    <property type="molecule type" value="Genomic_DNA"/>
</dbReference>
<feature type="compositionally biased region" description="Basic and acidic residues" evidence="1">
    <location>
        <begin position="266"/>
        <end position="295"/>
    </location>
</feature>
<dbReference type="KEGG" id="crg:105334256"/>
<name>K1RYY5_MAGGI</name>
<accession>K1RYY5</accession>
<dbReference type="OrthoDB" id="9994280at2759"/>
<evidence type="ECO:0000313" key="3">
    <source>
        <dbReference type="EMBL" id="EKC40251.1"/>
    </source>
</evidence>
<keyword evidence="2" id="KW-0812">Transmembrane</keyword>
<feature type="transmembrane region" description="Helical" evidence="2">
    <location>
        <begin position="45"/>
        <end position="71"/>
    </location>
</feature>
<feature type="transmembrane region" description="Helical" evidence="2">
    <location>
        <begin position="105"/>
        <end position="129"/>
    </location>
</feature>
<feature type="region of interest" description="Disordered" evidence="1">
    <location>
        <begin position="256"/>
        <end position="328"/>
    </location>
</feature>
<sequence length="497" mass="56211">MFVPRAHIHLNNPNSSGRSWFSRRPSRKNVVQRKLKWYECVRMPCLLPTLIGTTVGVLILISGTLMSFIGYDPIKFLGIPEEDKTKNRNGTANGTGLETVEGLRVLAYVGPVFMGIGFFVMIVAVVLYCEIKEKYVCNILPQHNVNVKNVQRDVLYDMIIDEFRKNYFRGIQVPIPKRTAKQKAMEQRYPTLFKALSISTPALIITPEIQRKWRDSCEASPNPSRARRRKYLYDTWLKTSSLPNIRARAGQRQALRHERRHQRRMAFQDRVSKSCDHHDMQSKSVDATKGEDRGSCFDNPAFRTSPTQGKIPPEIQVSPPTSPDTEGVSLTQVSVHVEGSGTPNGRITHSLSCGADDSSLMFSKVAASSKSLTSDIMRFDARGFTLKRTLHPQSCIDLYDDEDTSDKQVLVKLDSAAVQKNLQSQSQPGIARKDKIAMYHKPGPHRTLIGIFRSESCLDRIKRLTKPNSEKDNESLDSFTLSDDILRNFEMAEFSQS</sequence>
<keyword evidence="2" id="KW-0472">Membrane</keyword>
<dbReference type="InParanoid" id="K1RYY5"/>
<protein>
    <submittedName>
        <fullName evidence="3">Uncharacterized protein</fullName>
    </submittedName>
</protein>
<dbReference type="HOGENOM" id="CLU_548905_0_0_1"/>
<keyword evidence="2" id="KW-1133">Transmembrane helix</keyword>
<evidence type="ECO:0000256" key="2">
    <source>
        <dbReference type="SAM" id="Phobius"/>
    </source>
</evidence>